<evidence type="ECO:0000259" key="10">
    <source>
        <dbReference type="Pfam" id="PF00724"/>
    </source>
</evidence>
<dbReference type="SUPFAM" id="SSF51905">
    <property type="entry name" value="FAD/NAD(P)-binding domain"/>
    <property type="match status" value="1"/>
</dbReference>
<dbReference type="GO" id="GO:0051536">
    <property type="term" value="F:iron-sulfur cluster binding"/>
    <property type="evidence" value="ECO:0007669"/>
    <property type="project" value="UniProtKB-KW"/>
</dbReference>
<keyword evidence="8" id="KW-0408">Iron</keyword>
<reference evidence="12" key="1">
    <citation type="submission" date="2023-04" db="EMBL/GenBank/DDBJ databases">
        <title>Genome dynamics across the evolutionary transition to endosymbiosis.</title>
        <authorList>
            <person name="Siozios S."/>
            <person name="Nadal-Jimenez P."/>
            <person name="Azagi T."/>
            <person name="Sprong H."/>
            <person name="Frost C.L."/>
            <person name="Parratt S.R."/>
            <person name="Taylor G."/>
            <person name="Brettell L."/>
            <person name="Lew K.C."/>
            <person name="Croft L."/>
            <person name="King K.C."/>
            <person name="Brockhurst M.A."/>
            <person name="Hypsa V."/>
            <person name="Novakova E."/>
            <person name="Darby A.C."/>
            <person name="Hurst G.D.D."/>
        </authorList>
    </citation>
    <scope>NUCLEOTIDE SEQUENCE</scope>
    <source>
        <strain evidence="12">APv</strain>
    </source>
</reference>
<gene>
    <name evidence="12" type="ORF">QE210_15870</name>
</gene>
<dbReference type="EMBL" id="CP123504">
    <property type="protein sequence ID" value="WGM01275.1"/>
    <property type="molecule type" value="Genomic_DNA"/>
</dbReference>
<dbReference type="SUPFAM" id="SSF51971">
    <property type="entry name" value="Nucleotide-binding domain"/>
    <property type="match status" value="1"/>
</dbReference>
<organism evidence="12 13">
    <name type="scientific">Arsenophonus nasoniae</name>
    <name type="common">son-killer infecting Nasonia vitripennis</name>
    <dbReference type="NCBI Taxonomy" id="638"/>
    <lineage>
        <taxon>Bacteria</taxon>
        <taxon>Pseudomonadati</taxon>
        <taxon>Pseudomonadota</taxon>
        <taxon>Gammaproteobacteria</taxon>
        <taxon>Enterobacterales</taxon>
        <taxon>Morganellaceae</taxon>
        <taxon>Arsenophonus</taxon>
    </lineage>
</organism>
<evidence type="ECO:0000256" key="5">
    <source>
        <dbReference type="ARBA" id="ARBA00022643"/>
    </source>
</evidence>
<dbReference type="GO" id="GO:0008670">
    <property type="term" value="F:2,4-dienoyl-CoA reductase (NADPH) activity"/>
    <property type="evidence" value="ECO:0007669"/>
    <property type="project" value="UniProtKB-EC"/>
</dbReference>
<accession>A0AA95GQU0</accession>
<keyword evidence="5" id="KW-0288">FMN</keyword>
<feature type="domain" description="FAD/NAD(P)-binding" evidence="11">
    <location>
        <begin position="377"/>
        <end position="635"/>
    </location>
</feature>
<dbReference type="GO" id="GO:0033543">
    <property type="term" value="P:fatty acid beta-oxidation, unsaturated, even number, reductase/isomerase pathway"/>
    <property type="evidence" value="ECO:0007669"/>
    <property type="project" value="TreeGrafter"/>
</dbReference>
<dbReference type="Proteomes" id="UP001177595">
    <property type="component" value="Chromosome"/>
</dbReference>
<dbReference type="CDD" id="cd02930">
    <property type="entry name" value="DCR_FMN"/>
    <property type="match status" value="1"/>
</dbReference>
<dbReference type="InterPro" id="IPR023753">
    <property type="entry name" value="FAD/NAD-binding_dom"/>
</dbReference>
<dbReference type="PANTHER" id="PTHR42917:SF2">
    <property type="entry name" value="2,4-DIENOYL-COA REDUCTASE [(2E)-ENOYL-COA-PRODUCING]"/>
    <property type="match status" value="1"/>
</dbReference>
<dbReference type="Gene3D" id="3.50.50.60">
    <property type="entry name" value="FAD/NAD(P)-binding domain"/>
    <property type="match status" value="1"/>
</dbReference>
<keyword evidence="7 12" id="KW-0560">Oxidoreductase</keyword>
<evidence type="ECO:0000256" key="4">
    <source>
        <dbReference type="ARBA" id="ARBA00022630"/>
    </source>
</evidence>
<dbReference type="Gene3D" id="3.40.50.720">
    <property type="entry name" value="NAD(P)-binding Rossmann-like Domain"/>
    <property type="match status" value="1"/>
</dbReference>
<dbReference type="EC" id="1.3.1.34" evidence="12"/>
<dbReference type="Pfam" id="PF00724">
    <property type="entry name" value="Oxidored_FMN"/>
    <property type="match status" value="1"/>
</dbReference>
<evidence type="ECO:0000313" key="12">
    <source>
        <dbReference type="EMBL" id="WGM01275.1"/>
    </source>
</evidence>
<evidence type="ECO:0000259" key="11">
    <source>
        <dbReference type="Pfam" id="PF07992"/>
    </source>
</evidence>
<dbReference type="AlphaFoldDB" id="A0AA95GQU0"/>
<name>A0AA95GQU0_9GAMM</name>
<sequence length="673" mass="74515">MHLFPHLFKPLDLGYTQLKNRVIMGSMHTGLEEHPQASVRLAKFYAERAKNNIGLIITGGIAPNHPGSLTKDGATLISKKQIFHHQKITNAVHQAGGKIALQILHAGRYSYHPDLVAPSALQASINPFLPKPLGHTAILQTIEDYANCAELALLAGYDGIEIMGSEGYLINQFITQYTNHRDDLWGGSYQNRIRFPIEVIKTVRQRVGDNFIIIYRLSMLDLIEKGSIWCEIEHLAQAIEIAGASMISTGIGWHESRIPTIAMMVPRAGFTWVTKKLMGKISIPLICTNRINSPEVAEQILSDGCADLVSMARPFLADSEFMTKAAENRADEINTCIACNQACLDQIFVGKQASCLVNPRACHELDFPFRPVLKPKNIAVIGAGPAGLSFAITAAERGHHITLFEQECQIGGQLNLAKQIPGKIEFQETIRYFQRQLILKNVTVHLTKKASAEQLVNFDEIIIATGVLPKKIHIEGIEHASVVNYYDVLKHHISIGSQVAIIGAGGIGFDIAQHLCQEIDNSSQDIDAFTHQWNIDTTISQPGGINLKGEQHLSSPRKIYLLQRKLARVGEQLGKTTGWIHRLNLLRHGVIMMNGVSYHKIDDQGLHIYHNKQKKCLPVDNIIICAGQESLRTLADALYKLGKRPHIIGGADIAVELDARRAIDQGMRLAYTI</sequence>
<evidence type="ECO:0000256" key="8">
    <source>
        <dbReference type="ARBA" id="ARBA00023004"/>
    </source>
</evidence>
<evidence type="ECO:0000313" key="13">
    <source>
        <dbReference type="Proteomes" id="UP001177595"/>
    </source>
</evidence>
<keyword evidence="6" id="KW-0479">Metal-binding</keyword>
<dbReference type="Pfam" id="PF07992">
    <property type="entry name" value="Pyr_redox_2"/>
    <property type="match status" value="1"/>
</dbReference>
<dbReference type="SUPFAM" id="SSF51395">
    <property type="entry name" value="FMN-linked oxidoreductases"/>
    <property type="match status" value="1"/>
</dbReference>
<comment type="cofactor">
    <cofactor evidence="1">
        <name>FMN</name>
        <dbReference type="ChEBI" id="CHEBI:58210"/>
    </cofactor>
</comment>
<dbReference type="PRINTS" id="PR00368">
    <property type="entry name" value="FADPNR"/>
</dbReference>
<evidence type="ECO:0000256" key="7">
    <source>
        <dbReference type="ARBA" id="ARBA00023002"/>
    </source>
</evidence>
<evidence type="ECO:0000256" key="6">
    <source>
        <dbReference type="ARBA" id="ARBA00022723"/>
    </source>
</evidence>
<keyword evidence="4" id="KW-0285">Flavoprotein</keyword>
<dbReference type="InterPro" id="IPR013785">
    <property type="entry name" value="Aldolase_TIM"/>
</dbReference>
<dbReference type="InterPro" id="IPR036188">
    <property type="entry name" value="FAD/NAD-bd_sf"/>
</dbReference>
<comment type="cofactor">
    <cofactor evidence="2">
        <name>[4Fe-4S] cluster</name>
        <dbReference type="ChEBI" id="CHEBI:49883"/>
    </cofactor>
</comment>
<comment type="similarity">
    <text evidence="3">In the N-terminal section; belongs to the NADH:flavin oxidoreductase/NADH oxidase family.</text>
</comment>
<dbReference type="GO" id="GO:0010181">
    <property type="term" value="F:FMN binding"/>
    <property type="evidence" value="ECO:0007669"/>
    <property type="project" value="InterPro"/>
</dbReference>
<dbReference type="InterPro" id="IPR051793">
    <property type="entry name" value="NADH:flavin_oxidoreductase"/>
</dbReference>
<dbReference type="RefSeq" id="WP_280624815.1">
    <property type="nucleotide sequence ID" value="NZ_CP123504.1"/>
</dbReference>
<proteinExistence type="inferred from homology"/>
<dbReference type="Gene3D" id="3.20.20.70">
    <property type="entry name" value="Aldolase class I"/>
    <property type="match status" value="1"/>
</dbReference>
<evidence type="ECO:0000256" key="2">
    <source>
        <dbReference type="ARBA" id="ARBA00001966"/>
    </source>
</evidence>
<dbReference type="PANTHER" id="PTHR42917">
    <property type="entry name" value="2,4-DIENOYL-COA REDUCTASE"/>
    <property type="match status" value="1"/>
</dbReference>
<evidence type="ECO:0000256" key="3">
    <source>
        <dbReference type="ARBA" id="ARBA00011048"/>
    </source>
</evidence>
<feature type="domain" description="NADH:flavin oxidoreductase/NADH oxidase N-terminal" evidence="10">
    <location>
        <begin position="7"/>
        <end position="332"/>
    </location>
</feature>
<keyword evidence="9" id="KW-0411">Iron-sulfur</keyword>
<evidence type="ECO:0000256" key="1">
    <source>
        <dbReference type="ARBA" id="ARBA00001917"/>
    </source>
</evidence>
<dbReference type="GO" id="GO:0046872">
    <property type="term" value="F:metal ion binding"/>
    <property type="evidence" value="ECO:0007669"/>
    <property type="project" value="UniProtKB-KW"/>
</dbReference>
<evidence type="ECO:0000256" key="9">
    <source>
        <dbReference type="ARBA" id="ARBA00023014"/>
    </source>
</evidence>
<protein>
    <submittedName>
        <fullName evidence="12">NADPH-dependent 2,4-dienoyl-CoA reductase</fullName>
        <ecNumber evidence="12">1.3.1.34</ecNumber>
    </submittedName>
</protein>
<dbReference type="InterPro" id="IPR001155">
    <property type="entry name" value="OxRdtase_FMN_N"/>
</dbReference>